<sequence length="345" mass="35973">MPRSSLCLALLGLAGCWSGLVAAATTQTASGFERIIGGSDAKQNQFPFMAHLRVFIGPTRFSECGASILSEEWILTAAHCVTQQSTGLVYNPSAISVTIGTVSSILTDGPVAREVVVHPDFDPSVIINDIALIRLRTPLPLSDSVQPTKIWTTRLEDSQEAFAIGWGTTIANDTSQQPDTLQVVNLNISNDRSKCYQVGARFTNSNGPVVCTANNPGRDTCQGDSGGPLVVTNDDGGASTYAQVGLTSYGYSPSNTAECGASDGLAFYTHIAYYLDFVTATTRLRASDITAGDNSTMISDSGSGGGQTTFASGSSRQGFLTPSSLLLTTAVVAGAMALVGCPAFL</sequence>
<feature type="domain" description="Peptidase S1" evidence="5">
    <location>
        <begin position="35"/>
        <end position="283"/>
    </location>
</feature>
<gene>
    <name evidence="6" type="ORF">H4R34_000308</name>
</gene>
<dbReference type="PANTHER" id="PTHR24276:SF98">
    <property type="entry name" value="FI18310P1-RELATED"/>
    <property type="match status" value="1"/>
</dbReference>
<feature type="signal peptide" evidence="4">
    <location>
        <begin position="1"/>
        <end position="23"/>
    </location>
</feature>
<dbReference type="GO" id="GO:0006508">
    <property type="term" value="P:proteolysis"/>
    <property type="evidence" value="ECO:0007669"/>
    <property type="project" value="UniProtKB-KW"/>
</dbReference>
<evidence type="ECO:0000256" key="1">
    <source>
        <dbReference type="ARBA" id="ARBA00007664"/>
    </source>
</evidence>
<dbReference type="PROSITE" id="PS50240">
    <property type="entry name" value="TRYPSIN_DOM"/>
    <property type="match status" value="1"/>
</dbReference>
<organism evidence="6 7">
    <name type="scientific">Dimargaris verticillata</name>
    <dbReference type="NCBI Taxonomy" id="2761393"/>
    <lineage>
        <taxon>Eukaryota</taxon>
        <taxon>Fungi</taxon>
        <taxon>Fungi incertae sedis</taxon>
        <taxon>Zoopagomycota</taxon>
        <taxon>Kickxellomycotina</taxon>
        <taxon>Dimargaritomycetes</taxon>
        <taxon>Dimargaritales</taxon>
        <taxon>Dimargaritaceae</taxon>
        <taxon>Dimargaris</taxon>
    </lineage>
</organism>
<dbReference type="InterPro" id="IPR043504">
    <property type="entry name" value="Peptidase_S1_PA_chymotrypsin"/>
</dbReference>
<dbReference type="InterPro" id="IPR050430">
    <property type="entry name" value="Peptidase_S1"/>
</dbReference>
<comment type="similarity">
    <text evidence="1">Belongs to the peptidase S1 family.</text>
</comment>
<name>A0A9W8B6F9_9FUNG</name>
<dbReference type="InterPro" id="IPR033116">
    <property type="entry name" value="TRYPSIN_SER"/>
</dbReference>
<dbReference type="PROSITE" id="PS51257">
    <property type="entry name" value="PROKAR_LIPOPROTEIN"/>
    <property type="match status" value="1"/>
</dbReference>
<dbReference type="CDD" id="cd00190">
    <property type="entry name" value="Tryp_SPc"/>
    <property type="match status" value="1"/>
</dbReference>
<dbReference type="PRINTS" id="PR00722">
    <property type="entry name" value="CHYMOTRYPSIN"/>
</dbReference>
<dbReference type="Pfam" id="PF00089">
    <property type="entry name" value="Trypsin"/>
    <property type="match status" value="1"/>
</dbReference>
<dbReference type="AlphaFoldDB" id="A0A9W8B6F9"/>
<keyword evidence="4" id="KW-0732">Signal</keyword>
<keyword evidence="3" id="KW-0645">Protease</keyword>
<accession>A0A9W8B6F9</accession>
<evidence type="ECO:0000256" key="4">
    <source>
        <dbReference type="SAM" id="SignalP"/>
    </source>
</evidence>
<dbReference type="PANTHER" id="PTHR24276">
    <property type="entry name" value="POLYSERASE-RELATED"/>
    <property type="match status" value="1"/>
</dbReference>
<keyword evidence="2" id="KW-1015">Disulfide bond</keyword>
<proteinExistence type="inferred from homology"/>
<keyword evidence="3" id="KW-0378">Hydrolase</keyword>
<dbReference type="InterPro" id="IPR001254">
    <property type="entry name" value="Trypsin_dom"/>
</dbReference>
<feature type="chain" id="PRO_5040797446" description="Peptidase S1 domain-containing protein" evidence="4">
    <location>
        <begin position="24"/>
        <end position="345"/>
    </location>
</feature>
<dbReference type="InterPro" id="IPR018114">
    <property type="entry name" value="TRYPSIN_HIS"/>
</dbReference>
<dbReference type="PROSITE" id="PS00135">
    <property type="entry name" value="TRYPSIN_SER"/>
    <property type="match status" value="1"/>
</dbReference>
<dbReference type="GO" id="GO:0004252">
    <property type="term" value="F:serine-type endopeptidase activity"/>
    <property type="evidence" value="ECO:0007669"/>
    <property type="project" value="InterPro"/>
</dbReference>
<evidence type="ECO:0000313" key="6">
    <source>
        <dbReference type="EMBL" id="KAJ1984965.1"/>
    </source>
</evidence>
<dbReference type="PROSITE" id="PS00134">
    <property type="entry name" value="TRYPSIN_HIS"/>
    <property type="match status" value="1"/>
</dbReference>
<evidence type="ECO:0000256" key="3">
    <source>
        <dbReference type="RuleBase" id="RU363034"/>
    </source>
</evidence>
<comment type="caution">
    <text evidence="6">The sequence shown here is derived from an EMBL/GenBank/DDBJ whole genome shotgun (WGS) entry which is preliminary data.</text>
</comment>
<dbReference type="Proteomes" id="UP001151582">
    <property type="component" value="Unassembled WGS sequence"/>
</dbReference>
<dbReference type="Gene3D" id="2.40.10.10">
    <property type="entry name" value="Trypsin-like serine proteases"/>
    <property type="match status" value="1"/>
</dbReference>
<evidence type="ECO:0000259" key="5">
    <source>
        <dbReference type="PROSITE" id="PS50240"/>
    </source>
</evidence>
<dbReference type="OrthoDB" id="6380398at2759"/>
<protein>
    <recommendedName>
        <fullName evidence="5">Peptidase S1 domain-containing protein</fullName>
    </recommendedName>
</protein>
<keyword evidence="7" id="KW-1185">Reference proteome</keyword>
<evidence type="ECO:0000256" key="2">
    <source>
        <dbReference type="ARBA" id="ARBA00023157"/>
    </source>
</evidence>
<dbReference type="FunFam" id="2.40.10.10:FF:000068">
    <property type="entry name" value="transmembrane protease serine 2"/>
    <property type="match status" value="1"/>
</dbReference>
<evidence type="ECO:0000313" key="7">
    <source>
        <dbReference type="Proteomes" id="UP001151582"/>
    </source>
</evidence>
<keyword evidence="3" id="KW-0720">Serine protease</keyword>
<dbReference type="SMART" id="SM00020">
    <property type="entry name" value="Tryp_SPc"/>
    <property type="match status" value="1"/>
</dbReference>
<dbReference type="EMBL" id="JANBQB010000007">
    <property type="protein sequence ID" value="KAJ1984965.1"/>
    <property type="molecule type" value="Genomic_DNA"/>
</dbReference>
<dbReference type="InterPro" id="IPR009003">
    <property type="entry name" value="Peptidase_S1_PA"/>
</dbReference>
<dbReference type="SUPFAM" id="SSF50494">
    <property type="entry name" value="Trypsin-like serine proteases"/>
    <property type="match status" value="1"/>
</dbReference>
<reference evidence="6" key="1">
    <citation type="submission" date="2022-07" db="EMBL/GenBank/DDBJ databases">
        <title>Phylogenomic reconstructions and comparative analyses of Kickxellomycotina fungi.</title>
        <authorList>
            <person name="Reynolds N.K."/>
            <person name="Stajich J.E."/>
            <person name="Barry K."/>
            <person name="Grigoriev I.V."/>
            <person name="Crous P."/>
            <person name="Smith M.E."/>
        </authorList>
    </citation>
    <scope>NUCLEOTIDE SEQUENCE</scope>
    <source>
        <strain evidence="6">RSA 567</strain>
    </source>
</reference>
<dbReference type="InterPro" id="IPR001314">
    <property type="entry name" value="Peptidase_S1A"/>
</dbReference>